<comment type="caution">
    <text evidence="1">Lacks conserved residue(s) required for the propagation of feature annotation.</text>
</comment>
<name>A0A8J2YYK1_9PROT</name>
<proteinExistence type="predicted"/>
<dbReference type="PROSITE" id="PS50110">
    <property type="entry name" value="RESPONSE_REGULATORY"/>
    <property type="match status" value="1"/>
</dbReference>
<dbReference type="Gene3D" id="3.40.50.2300">
    <property type="match status" value="1"/>
</dbReference>
<dbReference type="AlphaFoldDB" id="A0A8J2YYK1"/>
<evidence type="ECO:0000256" key="1">
    <source>
        <dbReference type="PROSITE-ProRule" id="PRU00169"/>
    </source>
</evidence>
<dbReference type="EMBL" id="BMJQ01000012">
    <property type="protein sequence ID" value="GGF32906.1"/>
    <property type="molecule type" value="Genomic_DNA"/>
</dbReference>
<dbReference type="SMART" id="SM00448">
    <property type="entry name" value="REC"/>
    <property type="match status" value="1"/>
</dbReference>
<dbReference type="SUPFAM" id="SSF52172">
    <property type="entry name" value="CheY-like"/>
    <property type="match status" value="1"/>
</dbReference>
<evidence type="ECO:0000313" key="3">
    <source>
        <dbReference type="EMBL" id="GGF32906.1"/>
    </source>
</evidence>
<dbReference type="InterPro" id="IPR001789">
    <property type="entry name" value="Sig_transdc_resp-reg_receiver"/>
</dbReference>
<keyword evidence="4" id="KW-1185">Reference proteome</keyword>
<dbReference type="GO" id="GO:0000160">
    <property type="term" value="P:phosphorelay signal transduction system"/>
    <property type="evidence" value="ECO:0007669"/>
    <property type="project" value="InterPro"/>
</dbReference>
<comment type="caution">
    <text evidence="3">The sequence shown here is derived from an EMBL/GenBank/DDBJ whole genome shotgun (WGS) entry which is preliminary data.</text>
</comment>
<evidence type="ECO:0000313" key="4">
    <source>
        <dbReference type="Proteomes" id="UP000646365"/>
    </source>
</evidence>
<accession>A0A8J2YYK1</accession>
<reference evidence="3" key="1">
    <citation type="journal article" date="2014" name="Int. J. Syst. Evol. Microbiol.">
        <title>Complete genome sequence of Corynebacterium casei LMG S-19264T (=DSM 44701T), isolated from a smear-ripened cheese.</title>
        <authorList>
            <consortium name="US DOE Joint Genome Institute (JGI-PGF)"/>
            <person name="Walter F."/>
            <person name="Albersmeier A."/>
            <person name="Kalinowski J."/>
            <person name="Ruckert C."/>
        </authorList>
    </citation>
    <scope>NUCLEOTIDE SEQUENCE</scope>
    <source>
        <strain evidence="3">CGMCC 1.15725</strain>
    </source>
</reference>
<evidence type="ECO:0000259" key="2">
    <source>
        <dbReference type="PROSITE" id="PS50110"/>
    </source>
</evidence>
<feature type="domain" description="Response regulatory" evidence="2">
    <location>
        <begin position="26"/>
        <end position="146"/>
    </location>
</feature>
<dbReference type="Proteomes" id="UP000646365">
    <property type="component" value="Unassembled WGS sequence"/>
</dbReference>
<sequence length="326" mass="34570">MATADSPATRRIEASPVRQSDGFKAVKVLLIEQAMGRSVLRSALGTLEITDIEEWNAVKTEPLDLAALADFDLIIANIDDGDEAAAQMLRSLRNGTIPGNPFVPAIITCGSSLAATVRAAVDAGADAVVLKPYSLKQIMDPVAALVARRRPFVVTVDYVGPERRTGQRSGQAIEQIDVPNRLAAKIRNLDPVSLMTAESEAWALIERQRTLRIAFQALFLVRLAAAAGSLGAGAARRDLARLPALARELSTRIDDPDELPLLKSFTSWLGTFPSLADDAARRASCDEAGRALGTLLAALGSGEAPAEAIAQADAAVFSYCQRLTAA</sequence>
<reference evidence="3" key="2">
    <citation type="submission" date="2020-09" db="EMBL/GenBank/DDBJ databases">
        <authorList>
            <person name="Sun Q."/>
            <person name="Zhou Y."/>
        </authorList>
    </citation>
    <scope>NUCLEOTIDE SEQUENCE</scope>
    <source>
        <strain evidence="3">CGMCC 1.15725</strain>
    </source>
</reference>
<protein>
    <recommendedName>
        <fullName evidence="2">Response regulatory domain-containing protein</fullName>
    </recommendedName>
</protein>
<gene>
    <name evidence="3" type="ORF">GCM10011611_43870</name>
</gene>
<organism evidence="3 4">
    <name type="scientific">Aliidongia dinghuensis</name>
    <dbReference type="NCBI Taxonomy" id="1867774"/>
    <lineage>
        <taxon>Bacteria</taxon>
        <taxon>Pseudomonadati</taxon>
        <taxon>Pseudomonadota</taxon>
        <taxon>Alphaproteobacteria</taxon>
        <taxon>Rhodospirillales</taxon>
        <taxon>Dongiaceae</taxon>
        <taxon>Aliidongia</taxon>
    </lineage>
</organism>
<dbReference type="InterPro" id="IPR011006">
    <property type="entry name" value="CheY-like_superfamily"/>
</dbReference>